<accession>A0AAU7U3X3</accession>
<dbReference type="AlphaFoldDB" id="A0AAU7U3X3"/>
<reference evidence="1" key="1">
    <citation type="submission" date="2024-06" db="EMBL/GenBank/DDBJ databases">
        <title>Multiomics insights into the TNT degradation mechanism by Pantoea sp. BJ2 isolated from an ammunition destruction site.</title>
        <authorList>
            <person name="Luo J."/>
        </authorList>
    </citation>
    <scope>NUCLEOTIDE SEQUENCE</scope>
    <source>
        <strain evidence="1">BJ2</strain>
        <plasmid evidence="1">plasmindB</plasmid>
    </source>
</reference>
<name>A0AAU7U3X3_9GAMM</name>
<evidence type="ECO:0000313" key="1">
    <source>
        <dbReference type="EMBL" id="XBV47562.1"/>
    </source>
</evidence>
<dbReference type="PRINTS" id="PR01305">
    <property type="entry name" value="SSPAKPROTEIN"/>
</dbReference>
<sequence>MIDIGQLVREALLESGCNEDMLSDFDSHSTIALDFESRPSILIALRDEHVVMFARLMEHNEYILEQSSAKLLQLLMSDVAYSITGKYHLSEHENFTVLNYIVTENALNKNDFSSAIEEFYNNIELYIEALK</sequence>
<dbReference type="InterPro" id="IPR003065">
    <property type="entry name" value="Invas_SpaK"/>
</dbReference>
<gene>
    <name evidence="1" type="primary">spaK</name>
    <name evidence="1" type="synonym">invB</name>
    <name evidence="1" type="ORF">AAF463_24905</name>
</gene>
<protein>
    <submittedName>
        <fullName evidence="1">SPI-1 type III secretion system chaperone SpaK</fullName>
    </submittedName>
</protein>
<dbReference type="RefSeq" id="WP_350262604.1">
    <property type="nucleotide sequence ID" value="NZ_CP158294.1"/>
</dbReference>
<dbReference type="SUPFAM" id="SSF69635">
    <property type="entry name" value="Type III secretory system chaperone-like"/>
    <property type="match status" value="1"/>
</dbReference>
<dbReference type="EMBL" id="CP158294">
    <property type="protein sequence ID" value="XBV47562.1"/>
    <property type="molecule type" value="Genomic_DNA"/>
</dbReference>
<geneLocation type="plasmid" evidence="1">
    <name>plasmindB</name>
</geneLocation>
<dbReference type="Pfam" id="PF03519">
    <property type="entry name" value="Invas_SpaK"/>
    <property type="match status" value="1"/>
</dbReference>
<dbReference type="Gene3D" id="3.30.1460.10">
    <property type="match status" value="1"/>
</dbReference>
<dbReference type="CDD" id="cd17035">
    <property type="entry name" value="T3SC_IB_Spa15-like"/>
    <property type="match status" value="1"/>
</dbReference>
<proteinExistence type="predicted"/>
<keyword evidence="1" id="KW-0614">Plasmid</keyword>
<organism evidence="1">
    <name type="scientific">Pantoea sp. BJ2</name>
    <dbReference type="NCBI Taxonomy" id="3141322"/>
    <lineage>
        <taxon>Bacteria</taxon>
        <taxon>Pseudomonadati</taxon>
        <taxon>Pseudomonadota</taxon>
        <taxon>Gammaproteobacteria</taxon>
        <taxon>Enterobacterales</taxon>
        <taxon>Erwiniaceae</taxon>
        <taxon>Pantoea</taxon>
    </lineage>
</organism>